<dbReference type="GO" id="GO:0000287">
    <property type="term" value="F:magnesium ion binding"/>
    <property type="evidence" value="ECO:0007669"/>
    <property type="project" value="TreeGrafter"/>
</dbReference>
<dbReference type="AlphaFoldDB" id="Q8DHC9"/>
<comment type="subcellular location">
    <subcellularLocation>
        <location evidence="1">Cell membrane</location>
        <topology evidence="1">Multi-pass membrane protein</topology>
    </subcellularLocation>
</comment>
<evidence type="ECO:0000313" key="9">
    <source>
        <dbReference type="Proteomes" id="UP000000440"/>
    </source>
</evidence>
<dbReference type="PANTHER" id="PTHR46494">
    <property type="entry name" value="CORA FAMILY METAL ION TRANSPORTER (EUROFUNG)"/>
    <property type="match status" value="1"/>
</dbReference>
<dbReference type="PANTHER" id="PTHR46494:SF1">
    <property type="entry name" value="CORA FAMILY METAL ION TRANSPORTER (EUROFUNG)"/>
    <property type="match status" value="1"/>
</dbReference>
<evidence type="ECO:0000256" key="2">
    <source>
        <dbReference type="ARBA" id="ARBA00009765"/>
    </source>
</evidence>
<keyword evidence="3" id="KW-0813">Transport</keyword>
<dbReference type="STRING" id="197221.gene:10748639"/>
<evidence type="ECO:0000256" key="5">
    <source>
        <dbReference type="ARBA" id="ARBA00022692"/>
    </source>
</evidence>
<accession>Q8DHC9</accession>
<reference evidence="8 9" key="1">
    <citation type="journal article" date="2002" name="DNA Res.">
        <title>Complete genome structure of the thermophilic cyanobacterium Thermosynechococcus elongatus BP-1.</title>
        <authorList>
            <person name="Nakamura Y."/>
            <person name="Kaneko T."/>
            <person name="Sato S."/>
            <person name="Ikeuchi M."/>
            <person name="Katoh H."/>
            <person name="Sasamoto S."/>
            <person name="Watanabe A."/>
            <person name="Iriguchi M."/>
            <person name="Kawashima K."/>
            <person name="Kimura T."/>
            <person name="Kishida Y."/>
            <person name="Kiyokawa C."/>
            <person name="Kohara M."/>
            <person name="Matsumoto M."/>
            <person name="Matsuno A."/>
            <person name="Nakazaki N."/>
            <person name="Shimpo S."/>
            <person name="Sugimoto M."/>
            <person name="Takeuchi C."/>
            <person name="Yamada M."/>
            <person name="Tabata S."/>
        </authorList>
    </citation>
    <scope>NUCLEOTIDE SEQUENCE [LARGE SCALE GENOMIC DNA]</scope>
    <source>
        <strain evidence="9">IAM M-273 / NIES-2133 / BP-1</strain>
    </source>
</reference>
<dbReference type="EMBL" id="BA000039">
    <property type="protein sequence ID" value="BAC09582.1"/>
    <property type="molecule type" value="Genomic_DNA"/>
</dbReference>
<evidence type="ECO:0000256" key="3">
    <source>
        <dbReference type="ARBA" id="ARBA00022448"/>
    </source>
</evidence>
<keyword evidence="6" id="KW-1133">Transmembrane helix</keyword>
<dbReference type="SUPFAM" id="SSF143865">
    <property type="entry name" value="CorA soluble domain-like"/>
    <property type="match status" value="1"/>
</dbReference>
<keyword evidence="5" id="KW-0812">Transmembrane</keyword>
<dbReference type="Proteomes" id="UP000000440">
    <property type="component" value="Chromosome"/>
</dbReference>
<comment type="similarity">
    <text evidence="2">Belongs to the CorA metal ion transporter (MIT) (TC 1.A.35) family.</text>
</comment>
<evidence type="ECO:0000256" key="1">
    <source>
        <dbReference type="ARBA" id="ARBA00004651"/>
    </source>
</evidence>
<dbReference type="eggNOG" id="COG0598">
    <property type="taxonomic scope" value="Bacteria"/>
</dbReference>
<evidence type="ECO:0000256" key="7">
    <source>
        <dbReference type="ARBA" id="ARBA00023136"/>
    </source>
</evidence>
<dbReference type="Gene3D" id="1.20.58.340">
    <property type="entry name" value="Magnesium transport protein CorA, transmembrane region"/>
    <property type="match status" value="1"/>
</dbReference>
<gene>
    <name evidence="8" type="ordered locus">tll2030</name>
</gene>
<keyword evidence="7" id="KW-0472">Membrane</keyword>
<evidence type="ECO:0000256" key="4">
    <source>
        <dbReference type="ARBA" id="ARBA00022475"/>
    </source>
</evidence>
<dbReference type="EnsemblBacteria" id="BAC09582">
    <property type="protein sequence ID" value="BAC09582"/>
    <property type="gene ID" value="BAC09582"/>
</dbReference>
<dbReference type="GO" id="GO:0005886">
    <property type="term" value="C:plasma membrane"/>
    <property type="evidence" value="ECO:0007669"/>
    <property type="project" value="UniProtKB-SubCell"/>
</dbReference>
<dbReference type="KEGG" id="tel:tll2030"/>
<keyword evidence="4" id="KW-1003">Cell membrane</keyword>
<dbReference type="GO" id="GO:0015087">
    <property type="term" value="F:cobalt ion transmembrane transporter activity"/>
    <property type="evidence" value="ECO:0007669"/>
    <property type="project" value="TreeGrafter"/>
</dbReference>
<dbReference type="InterPro" id="IPR045861">
    <property type="entry name" value="CorA_cytoplasmic_dom"/>
</dbReference>
<evidence type="ECO:0000313" key="8">
    <source>
        <dbReference type="EMBL" id="BAC09582.1"/>
    </source>
</evidence>
<evidence type="ECO:0000256" key="6">
    <source>
        <dbReference type="ARBA" id="ARBA00022989"/>
    </source>
</evidence>
<dbReference type="GO" id="GO:0050897">
    <property type="term" value="F:cobalt ion binding"/>
    <property type="evidence" value="ECO:0007669"/>
    <property type="project" value="TreeGrafter"/>
</dbReference>
<organism evidence="8 9">
    <name type="scientific">Thermosynechococcus vestitus (strain NIES-2133 / IAM M-273 / BP-1)</name>
    <dbReference type="NCBI Taxonomy" id="197221"/>
    <lineage>
        <taxon>Bacteria</taxon>
        <taxon>Bacillati</taxon>
        <taxon>Cyanobacteriota</taxon>
        <taxon>Cyanophyceae</taxon>
        <taxon>Acaryochloridales</taxon>
        <taxon>Thermosynechococcaceae</taxon>
        <taxon>Thermosynechococcus</taxon>
    </lineage>
</organism>
<dbReference type="Gene3D" id="3.30.460.20">
    <property type="entry name" value="CorA soluble domain-like"/>
    <property type="match status" value="1"/>
</dbReference>
<dbReference type="InterPro" id="IPR002523">
    <property type="entry name" value="MgTranspt_CorA/ZnTranspt_ZntB"/>
</dbReference>
<dbReference type="GO" id="GO:0015095">
    <property type="term" value="F:magnesium ion transmembrane transporter activity"/>
    <property type="evidence" value="ECO:0007669"/>
    <property type="project" value="TreeGrafter"/>
</dbReference>
<dbReference type="PATRIC" id="fig|197221.4.peg.2123"/>
<proteinExistence type="inferred from homology"/>
<dbReference type="Pfam" id="PF01544">
    <property type="entry name" value="CorA"/>
    <property type="match status" value="1"/>
</dbReference>
<protein>
    <submittedName>
        <fullName evidence="8">Tll2030 protein</fullName>
    </submittedName>
</protein>
<keyword evidence="9" id="KW-1185">Reference proteome</keyword>
<dbReference type="RefSeq" id="WP_011057865.1">
    <property type="nucleotide sequence ID" value="NC_004113.1"/>
</dbReference>
<dbReference type="FunFam" id="1.20.58.340:FF:000012">
    <property type="entry name" value="Magnesium transport protein CorA"/>
    <property type="match status" value="1"/>
</dbReference>
<name>Q8DHC9_THEVB</name>
<sequence>MNENEQGFYTEQVSFVLGQQVLLTVQEEPERACFEMVRQRIRTSRGIIRRYGPDDLADALLDAIIDGFYPVREDYGKRIEALEDAVVTHPSPAILEEVHQVRRELLALRRAIWPQRDAINAMIRDPSALLSQEVPIYRRDRYDHAIQMPDRGETYRELAASLMEVYLSSVGNQMNEMMKILTIIFDDFHTTNVYYRYLWHER</sequence>